<feature type="domain" description="Thil AANH" evidence="3">
    <location>
        <begin position="2"/>
        <end position="31"/>
    </location>
</feature>
<dbReference type="InterPro" id="IPR020536">
    <property type="entry name" value="ThiI_AANH"/>
</dbReference>
<evidence type="ECO:0000259" key="3">
    <source>
        <dbReference type="Pfam" id="PF02568"/>
    </source>
</evidence>
<evidence type="ECO:0000256" key="1">
    <source>
        <dbReference type="ARBA" id="ARBA00022741"/>
    </source>
</evidence>
<comment type="caution">
    <text evidence="4">The sequence shown here is derived from an EMBL/GenBank/DDBJ whole genome shotgun (WGS) entry which is preliminary data.</text>
</comment>
<name>X1ESH7_9ZZZZ</name>
<dbReference type="EMBL" id="BART01042454">
    <property type="protein sequence ID" value="GAH23275.1"/>
    <property type="molecule type" value="Genomic_DNA"/>
</dbReference>
<evidence type="ECO:0000313" key="4">
    <source>
        <dbReference type="EMBL" id="GAH23275.1"/>
    </source>
</evidence>
<dbReference type="Pfam" id="PF02568">
    <property type="entry name" value="ThiI"/>
    <property type="match status" value="1"/>
</dbReference>
<keyword evidence="1" id="KW-0547">Nucleotide-binding</keyword>
<gene>
    <name evidence="4" type="ORF">S01H4_67458</name>
</gene>
<dbReference type="GO" id="GO:0005524">
    <property type="term" value="F:ATP binding"/>
    <property type="evidence" value="ECO:0007669"/>
    <property type="project" value="UniProtKB-KW"/>
</dbReference>
<accession>X1ESH7</accession>
<evidence type="ECO:0000256" key="2">
    <source>
        <dbReference type="ARBA" id="ARBA00022840"/>
    </source>
</evidence>
<keyword evidence="2" id="KW-0067">ATP-binding</keyword>
<feature type="non-terminal residue" evidence="4">
    <location>
        <position position="1"/>
    </location>
</feature>
<protein>
    <recommendedName>
        <fullName evidence="3">Thil AANH domain-containing protein</fullName>
    </recommendedName>
</protein>
<sequence>KHAPEKMTCLFCKRNMLRIAREIAILEDAHA</sequence>
<reference evidence="4" key="1">
    <citation type="journal article" date="2014" name="Front. Microbiol.">
        <title>High frequency of phylogenetically diverse reductive dehalogenase-homologous genes in deep subseafloor sedimentary metagenomes.</title>
        <authorList>
            <person name="Kawai M."/>
            <person name="Futagami T."/>
            <person name="Toyoda A."/>
            <person name="Takaki Y."/>
            <person name="Nishi S."/>
            <person name="Hori S."/>
            <person name="Arai W."/>
            <person name="Tsubouchi T."/>
            <person name="Morono Y."/>
            <person name="Uchiyama I."/>
            <person name="Ito T."/>
            <person name="Fujiyama A."/>
            <person name="Inagaki F."/>
            <person name="Takami H."/>
        </authorList>
    </citation>
    <scope>NUCLEOTIDE SEQUENCE</scope>
    <source>
        <strain evidence="4">Expedition CK06-06</strain>
    </source>
</reference>
<proteinExistence type="predicted"/>
<dbReference type="GO" id="GO:0004810">
    <property type="term" value="F:CCA tRNA nucleotidyltransferase activity"/>
    <property type="evidence" value="ECO:0007669"/>
    <property type="project" value="InterPro"/>
</dbReference>
<feature type="non-terminal residue" evidence="4">
    <location>
        <position position="31"/>
    </location>
</feature>
<organism evidence="4">
    <name type="scientific">marine sediment metagenome</name>
    <dbReference type="NCBI Taxonomy" id="412755"/>
    <lineage>
        <taxon>unclassified sequences</taxon>
        <taxon>metagenomes</taxon>
        <taxon>ecological metagenomes</taxon>
    </lineage>
</organism>
<dbReference type="AlphaFoldDB" id="X1ESH7"/>